<evidence type="ECO:0000313" key="2">
    <source>
        <dbReference type="Proteomes" id="UP000185473"/>
    </source>
</evidence>
<dbReference type="KEGG" id="wjo:FOL01_1462"/>
<keyword evidence="2" id="KW-1185">Reference proteome</keyword>
<dbReference type="RefSeq" id="WP_075270071.1">
    <property type="nucleotide sequence ID" value="NZ_CP014332.1"/>
</dbReference>
<proteinExistence type="predicted"/>
<dbReference type="STRING" id="1631871.FOL01_1462"/>
<evidence type="ECO:0000313" key="1">
    <source>
        <dbReference type="EMBL" id="APS42321.1"/>
    </source>
</evidence>
<accession>A0A1L6RCR9</accession>
<organism evidence="1 2">
    <name type="scientific">Weissella jogaejeotgali</name>
    <dbReference type="NCBI Taxonomy" id="1631871"/>
    <lineage>
        <taxon>Bacteria</taxon>
        <taxon>Bacillati</taxon>
        <taxon>Bacillota</taxon>
        <taxon>Bacilli</taxon>
        <taxon>Lactobacillales</taxon>
        <taxon>Lactobacillaceae</taxon>
        <taxon>Weissella</taxon>
    </lineage>
</organism>
<dbReference type="EMBL" id="CP014332">
    <property type="protein sequence ID" value="APS42321.1"/>
    <property type="molecule type" value="Genomic_DNA"/>
</dbReference>
<dbReference type="Proteomes" id="UP000185473">
    <property type="component" value="Chromosome"/>
</dbReference>
<sequence length="128" mass="14357">MSLIAGTIIFTRNEQSYFLVTDEVPEPKFYTVKMHKHDGDTALGSLVSGMQDELGINMDNLRFGELAAWHTQGLDSPEDLISLYTFEPVDSENLNLDRLSLLGLQFVNAKDVVDFLKNVDMTGVMQLD</sequence>
<protein>
    <submittedName>
        <fullName evidence="1">Uncharacterized protein</fullName>
    </submittedName>
</protein>
<reference evidence="1 2" key="1">
    <citation type="submission" date="2016-02" db="EMBL/GenBank/DDBJ databases">
        <title>Complete Genome Sequence of Weissella jogaejeotgali FOL01.</title>
        <authorList>
            <person name="Lee J.-H."/>
            <person name="Ku H.-J."/>
        </authorList>
    </citation>
    <scope>NUCLEOTIDE SEQUENCE [LARGE SCALE GENOMIC DNA]</scope>
    <source>
        <strain evidence="1 2">FOL01</strain>
    </source>
</reference>
<dbReference type="AlphaFoldDB" id="A0A1L6RCR9"/>
<name>A0A1L6RCR9_9LACO</name>
<dbReference type="OrthoDB" id="2142170at2"/>
<gene>
    <name evidence="1" type="ORF">FOL01_1462</name>
</gene>